<dbReference type="Proteomes" id="UP000198224">
    <property type="component" value="Chromosome I"/>
</dbReference>
<feature type="domain" description="Transcription regulator PadR N-terminal" evidence="1">
    <location>
        <begin position="20"/>
        <end position="91"/>
    </location>
</feature>
<dbReference type="PANTHER" id="PTHR33169">
    <property type="entry name" value="PADR-FAMILY TRANSCRIPTIONAL REGULATOR"/>
    <property type="match status" value="1"/>
</dbReference>
<dbReference type="Pfam" id="PF03551">
    <property type="entry name" value="PadR"/>
    <property type="match status" value="1"/>
</dbReference>
<evidence type="ECO:0000313" key="2">
    <source>
        <dbReference type="EMBL" id="SCF24090.1"/>
    </source>
</evidence>
<dbReference type="RefSeq" id="WP_088990282.1">
    <property type="nucleotide sequence ID" value="NZ_LT607409.1"/>
</dbReference>
<dbReference type="InterPro" id="IPR036388">
    <property type="entry name" value="WH-like_DNA-bd_sf"/>
</dbReference>
<protein>
    <submittedName>
        <fullName evidence="2">Transcriptional regulator, PadR family</fullName>
    </submittedName>
</protein>
<dbReference type="SUPFAM" id="SSF46785">
    <property type="entry name" value="Winged helix' DNA-binding domain"/>
    <property type="match status" value="1"/>
</dbReference>
<organism evidence="2 3">
    <name type="scientific">Micromonospora chokoriensis</name>
    <dbReference type="NCBI Taxonomy" id="356851"/>
    <lineage>
        <taxon>Bacteria</taxon>
        <taxon>Bacillati</taxon>
        <taxon>Actinomycetota</taxon>
        <taxon>Actinomycetes</taxon>
        <taxon>Micromonosporales</taxon>
        <taxon>Micromonosporaceae</taxon>
        <taxon>Micromonospora</taxon>
    </lineage>
</organism>
<keyword evidence="3" id="KW-1185">Reference proteome</keyword>
<dbReference type="InterPro" id="IPR036390">
    <property type="entry name" value="WH_DNA-bd_sf"/>
</dbReference>
<dbReference type="PANTHER" id="PTHR33169:SF14">
    <property type="entry name" value="TRANSCRIPTIONAL REGULATOR RV3488"/>
    <property type="match status" value="1"/>
</dbReference>
<dbReference type="AlphaFoldDB" id="A0A1C4YTU4"/>
<dbReference type="EMBL" id="LT607409">
    <property type="protein sequence ID" value="SCF24090.1"/>
    <property type="molecule type" value="Genomic_DNA"/>
</dbReference>
<dbReference type="Gene3D" id="1.10.10.10">
    <property type="entry name" value="Winged helix-like DNA-binding domain superfamily/Winged helix DNA-binding domain"/>
    <property type="match status" value="1"/>
</dbReference>
<reference evidence="3" key="1">
    <citation type="submission" date="2016-06" db="EMBL/GenBank/DDBJ databases">
        <authorList>
            <person name="Varghese N."/>
            <person name="Submissions Spin"/>
        </authorList>
    </citation>
    <scope>NUCLEOTIDE SEQUENCE [LARGE SCALE GENOMIC DNA]</scope>
    <source>
        <strain evidence="3">DSM 45160</strain>
    </source>
</reference>
<accession>A0A1C4YTU4</accession>
<sequence>MDEAEWSSGWLRAVLPLVSLSVLARGEAHGYVILRILGSLGFGSVKGGTLYPFLARQQELGLVDHRWEIDSPGPARKVFWLTDRGRQELERLVSEWRRLNTTVASALSFPTSEMEKK</sequence>
<dbReference type="InterPro" id="IPR052509">
    <property type="entry name" value="Metal_resp_DNA-bind_regulator"/>
</dbReference>
<dbReference type="InterPro" id="IPR005149">
    <property type="entry name" value="Tscrpt_reg_PadR_N"/>
</dbReference>
<gene>
    <name evidence="2" type="ORF">GA0070612_5225</name>
</gene>
<evidence type="ECO:0000259" key="1">
    <source>
        <dbReference type="Pfam" id="PF03551"/>
    </source>
</evidence>
<proteinExistence type="predicted"/>
<evidence type="ECO:0000313" key="3">
    <source>
        <dbReference type="Proteomes" id="UP000198224"/>
    </source>
</evidence>
<name>A0A1C4YTU4_9ACTN</name>